<dbReference type="Proteomes" id="UP001213799">
    <property type="component" value="Unassembled WGS sequence"/>
</dbReference>
<dbReference type="GeneID" id="81582905"/>
<protein>
    <submittedName>
        <fullName evidence="2">Uncharacterized protein</fullName>
    </submittedName>
</protein>
<proteinExistence type="predicted"/>
<evidence type="ECO:0000313" key="2">
    <source>
        <dbReference type="EMBL" id="KAJ5616491.1"/>
    </source>
</evidence>
<feature type="region of interest" description="Disordered" evidence="1">
    <location>
        <begin position="88"/>
        <end position="110"/>
    </location>
</feature>
<comment type="caution">
    <text evidence="2">The sequence shown here is derived from an EMBL/GenBank/DDBJ whole genome shotgun (WGS) entry which is preliminary data.</text>
</comment>
<evidence type="ECO:0000313" key="3">
    <source>
        <dbReference type="Proteomes" id="UP001213799"/>
    </source>
</evidence>
<gene>
    <name evidence="2" type="ORF">N7537_001605</name>
</gene>
<evidence type="ECO:0000256" key="1">
    <source>
        <dbReference type="SAM" id="MobiDB-lite"/>
    </source>
</evidence>
<organism evidence="2 3">
    <name type="scientific">Penicillium hordei</name>
    <dbReference type="NCBI Taxonomy" id="40994"/>
    <lineage>
        <taxon>Eukaryota</taxon>
        <taxon>Fungi</taxon>
        <taxon>Dikarya</taxon>
        <taxon>Ascomycota</taxon>
        <taxon>Pezizomycotina</taxon>
        <taxon>Eurotiomycetes</taxon>
        <taxon>Eurotiomycetidae</taxon>
        <taxon>Eurotiales</taxon>
        <taxon>Aspergillaceae</taxon>
        <taxon>Penicillium</taxon>
    </lineage>
</organism>
<dbReference type="EMBL" id="JAQJAE010000001">
    <property type="protein sequence ID" value="KAJ5616491.1"/>
    <property type="molecule type" value="Genomic_DNA"/>
</dbReference>
<feature type="compositionally biased region" description="Basic and acidic residues" evidence="1">
    <location>
        <begin position="91"/>
        <end position="110"/>
    </location>
</feature>
<keyword evidence="3" id="KW-1185">Reference proteome</keyword>
<reference evidence="2" key="1">
    <citation type="journal article" date="2023" name="IMA Fungus">
        <title>Comparative genomic study of the Penicillium genus elucidates a diverse pangenome and 15 lateral gene transfer events.</title>
        <authorList>
            <person name="Petersen C."/>
            <person name="Sorensen T."/>
            <person name="Nielsen M.R."/>
            <person name="Sondergaard T.E."/>
            <person name="Sorensen J.L."/>
            <person name="Fitzpatrick D.A."/>
            <person name="Frisvad J.C."/>
            <person name="Nielsen K.L."/>
        </authorList>
    </citation>
    <scope>NUCLEOTIDE SEQUENCE</scope>
    <source>
        <strain evidence="2">IBT 12815</strain>
    </source>
</reference>
<dbReference type="AlphaFoldDB" id="A0AAD6EGG1"/>
<accession>A0AAD6EGG1</accession>
<sequence length="110" mass="12417">MHVEWLGQRTPAQLLTLPPDHVIAKYFLYFGQPELSKTTSIVGIPLERDNDNGSEQYRGTTPREALVPKTHTIFMGWDATAVEKAASGHVAQEDKSFDIDHSHTPREFKN</sequence>
<dbReference type="RefSeq" id="XP_056757658.1">
    <property type="nucleotide sequence ID" value="XM_056892663.1"/>
</dbReference>
<name>A0AAD6EGG1_9EURO</name>
<reference evidence="2" key="2">
    <citation type="submission" date="2023-01" db="EMBL/GenBank/DDBJ databases">
        <authorList>
            <person name="Petersen C."/>
        </authorList>
    </citation>
    <scope>NUCLEOTIDE SEQUENCE</scope>
    <source>
        <strain evidence="2">IBT 12815</strain>
    </source>
</reference>